<evidence type="ECO:0000256" key="1">
    <source>
        <dbReference type="SAM" id="MobiDB-lite"/>
    </source>
</evidence>
<dbReference type="InterPro" id="IPR025419">
    <property type="entry name" value="DUF4142"/>
</dbReference>
<name>A0A6V7CIV0_9XANT</name>
<dbReference type="PANTHER" id="PTHR38593:SF1">
    <property type="entry name" value="BLR2558 PROTEIN"/>
    <property type="match status" value="1"/>
</dbReference>
<accession>A0A6V7CIV0</accession>
<protein>
    <submittedName>
        <fullName evidence="4">DUF4142 domain-containing protein</fullName>
    </submittedName>
</protein>
<dbReference type="PANTHER" id="PTHR38593">
    <property type="entry name" value="BLR2558 PROTEIN"/>
    <property type="match status" value="1"/>
</dbReference>
<dbReference type="Pfam" id="PF13628">
    <property type="entry name" value="DUF4142"/>
    <property type="match status" value="1"/>
</dbReference>
<evidence type="ECO:0000313" key="5">
    <source>
        <dbReference type="Proteomes" id="UP000515406"/>
    </source>
</evidence>
<proteinExistence type="predicted"/>
<reference evidence="4 6" key="2">
    <citation type="submission" date="2023-10" db="EMBL/GenBank/DDBJ databases">
        <title>A new tool for lettuce pathogen research.</title>
        <authorList>
            <person name="Horton K.N."/>
            <person name="Cseke L.J."/>
            <person name="Badiwe M."/>
            <person name="Tesfaye D."/>
            <person name="Klein A."/>
            <person name="Su J."/>
            <person name="Potnis N."/>
            <person name="Gassmann W."/>
        </authorList>
    </citation>
    <scope>NUCLEOTIDE SEQUENCE [LARGE SCALE GENOMIC DNA]</scope>
    <source>
        <strain evidence="4 6">JSKH1901</strain>
    </source>
</reference>
<sequence>MGLFKMVTAGAVGYVAYKAWQRRQGQSTDATSDTSSDRDIQQTTLTGPAAKSATPPHGDPLRTDADISTDRKQALGALVIFNEQERTLAQLAVVKGIGGESLQFARKMDEAHSAALTDLSRFAPDRNGTLAQAASARADGTRKRLDGLNGKEFETQYLQASVTSHEQALALLDTQLSSEPGSSDLGKELQRARETIAQHLEHAKALRTKSTQPH</sequence>
<feature type="region of interest" description="Disordered" evidence="1">
    <location>
        <begin position="23"/>
        <end position="65"/>
    </location>
</feature>
<dbReference type="EMBL" id="JAWMQI010000122">
    <property type="protein sequence ID" value="MDV7250922.1"/>
    <property type="molecule type" value="Genomic_DNA"/>
</dbReference>
<keyword evidence="5" id="KW-1185">Reference proteome</keyword>
<feature type="domain" description="DUF4142" evidence="2">
    <location>
        <begin position="72"/>
        <end position="206"/>
    </location>
</feature>
<evidence type="ECO:0000259" key="2">
    <source>
        <dbReference type="Pfam" id="PF13628"/>
    </source>
</evidence>
<dbReference type="EMBL" id="LR828257">
    <property type="protein sequence ID" value="CAD0315801.1"/>
    <property type="molecule type" value="Genomic_DNA"/>
</dbReference>
<dbReference type="InterPro" id="IPR012347">
    <property type="entry name" value="Ferritin-like"/>
</dbReference>
<evidence type="ECO:0000313" key="6">
    <source>
        <dbReference type="Proteomes" id="UP001187425"/>
    </source>
</evidence>
<dbReference type="RefSeq" id="WP_074058557.1">
    <property type="nucleotide sequence ID" value="NZ_CP060399.1"/>
</dbReference>
<dbReference type="AlphaFoldDB" id="A0A6V7CIV0"/>
<dbReference type="Gene3D" id="1.20.1260.10">
    <property type="match status" value="1"/>
</dbReference>
<organism evidence="3 5">
    <name type="scientific">Xanthomonas hortorum pv. vitians</name>
    <dbReference type="NCBI Taxonomy" id="83224"/>
    <lineage>
        <taxon>Bacteria</taxon>
        <taxon>Pseudomonadati</taxon>
        <taxon>Pseudomonadota</taxon>
        <taxon>Gammaproteobacteria</taxon>
        <taxon>Lysobacterales</taxon>
        <taxon>Lysobacteraceae</taxon>
        <taxon>Xanthomonas</taxon>
    </lineage>
</organism>
<dbReference type="Proteomes" id="UP001187425">
    <property type="component" value="Unassembled WGS sequence"/>
</dbReference>
<dbReference type="GeneID" id="55513449"/>
<evidence type="ECO:0000313" key="3">
    <source>
        <dbReference type="EMBL" id="CAD0315792.1"/>
    </source>
</evidence>
<reference evidence="3 5" key="1">
    <citation type="submission" date="2020-07" db="EMBL/GenBank/DDBJ databases">
        <authorList>
            <person name="Pothier F. J."/>
        </authorList>
    </citation>
    <scope>NUCLEOTIDE SEQUENCE [LARGE SCALE GENOMIC DNA]</scope>
    <source>
        <strain evidence="3 5">CFBP 498</strain>
    </source>
</reference>
<dbReference type="EMBL" id="LR828257">
    <property type="protein sequence ID" value="CAD0315792.1"/>
    <property type="molecule type" value="Genomic_DNA"/>
</dbReference>
<evidence type="ECO:0000313" key="4">
    <source>
        <dbReference type="EMBL" id="MDV7250922.1"/>
    </source>
</evidence>
<dbReference type="Proteomes" id="UP000515406">
    <property type="component" value="Chromosome"/>
</dbReference>
<gene>
    <name evidence="3" type="ORF">CFBP498_13090</name>
    <name evidence="4" type="ORF">R4K57_21545</name>
</gene>